<gene>
    <name evidence="3" type="ORF">H9935_02170</name>
</gene>
<dbReference type="Pfam" id="PF01969">
    <property type="entry name" value="Ni_insertion"/>
    <property type="match status" value="1"/>
</dbReference>
<evidence type="ECO:0000256" key="1">
    <source>
        <dbReference type="ARBA" id="ARBA00022596"/>
    </source>
</evidence>
<dbReference type="PANTHER" id="PTHR36566:SF1">
    <property type="entry name" value="PYRIDINIUM-3,5-BISTHIOCARBOXYLIC ACID MONONUCLEOTIDE NICKEL INSERTION PROTEIN"/>
    <property type="match status" value="1"/>
</dbReference>
<reference evidence="3" key="2">
    <citation type="submission" date="2021-04" db="EMBL/GenBank/DDBJ databases">
        <authorList>
            <person name="Gilroy R."/>
        </authorList>
    </citation>
    <scope>NUCLEOTIDE SEQUENCE</scope>
    <source>
        <strain evidence="3">ChiSxjej6B18-287</strain>
    </source>
</reference>
<comment type="caution">
    <text evidence="3">The sequence shown here is derived from an EMBL/GenBank/DDBJ whole genome shotgun (WGS) entry which is preliminary data.</text>
</comment>
<keyword evidence="1" id="KW-0533">Nickel</keyword>
<feature type="compositionally biased region" description="Basic residues" evidence="2">
    <location>
        <begin position="90"/>
        <end position="108"/>
    </location>
</feature>
<dbReference type="Proteomes" id="UP000823893">
    <property type="component" value="Unassembled WGS sequence"/>
</dbReference>
<proteinExistence type="predicted"/>
<dbReference type="AlphaFoldDB" id="A0A9D2N541"/>
<name>A0A9D2N541_9FIRM</name>
<organism evidence="3 4">
    <name type="scientific">Candidatus Blautia merdigallinarum</name>
    <dbReference type="NCBI Taxonomy" id="2838495"/>
    <lineage>
        <taxon>Bacteria</taxon>
        <taxon>Bacillati</taxon>
        <taxon>Bacillota</taxon>
        <taxon>Clostridia</taxon>
        <taxon>Lachnospirales</taxon>
        <taxon>Lachnospiraceae</taxon>
        <taxon>Blautia</taxon>
    </lineage>
</organism>
<evidence type="ECO:0000313" key="3">
    <source>
        <dbReference type="EMBL" id="HJC09603.1"/>
    </source>
</evidence>
<reference evidence="3" key="1">
    <citation type="journal article" date="2021" name="PeerJ">
        <title>Extensive microbial diversity within the chicken gut microbiome revealed by metagenomics and culture.</title>
        <authorList>
            <person name="Gilroy R."/>
            <person name="Ravi A."/>
            <person name="Getino M."/>
            <person name="Pursley I."/>
            <person name="Horton D.L."/>
            <person name="Alikhan N.F."/>
            <person name="Baker D."/>
            <person name="Gharbi K."/>
            <person name="Hall N."/>
            <person name="Watson M."/>
            <person name="Adriaenssens E.M."/>
            <person name="Foster-Nyarko E."/>
            <person name="Jarju S."/>
            <person name="Secka A."/>
            <person name="Antonio M."/>
            <person name="Oren A."/>
            <person name="Chaudhuri R.R."/>
            <person name="La Ragione R."/>
            <person name="Hildebrand F."/>
            <person name="Pallen M.J."/>
        </authorList>
    </citation>
    <scope>NUCLEOTIDE SEQUENCE</scope>
    <source>
        <strain evidence="3">ChiSxjej6B18-287</strain>
    </source>
</reference>
<accession>A0A9D2N541</accession>
<feature type="region of interest" description="Disordered" evidence="2">
    <location>
        <begin position="77"/>
        <end position="108"/>
    </location>
</feature>
<dbReference type="PANTHER" id="PTHR36566">
    <property type="entry name" value="NICKEL INSERTION PROTEIN-RELATED"/>
    <property type="match status" value="1"/>
</dbReference>
<dbReference type="InterPro" id="IPR002822">
    <property type="entry name" value="Ni_insertion"/>
</dbReference>
<protein>
    <submittedName>
        <fullName evidence="3">LarC family nickel insertion protein</fullName>
    </submittedName>
</protein>
<evidence type="ECO:0000256" key="2">
    <source>
        <dbReference type="SAM" id="MobiDB-lite"/>
    </source>
</evidence>
<dbReference type="EMBL" id="DWWV01000027">
    <property type="protein sequence ID" value="HJC09603.1"/>
    <property type="molecule type" value="Genomic_DNA"/>
</dbReference>
<sequence>MKTIYIDCQMGAAGDMLMGALLELVPDQEGFLERLNQAGIPGISVEAQKSVKCGITGTHMSVLVKGEEEESLDVSREVKPLESEHDHEQVHHHHHSHGHDHGHHHHSHFSMEDITRIIDSLNVEDKVKEDVKNIYQIIAQAESQVHGRSVAEVHFHEVGAMDAVADITGCAMLFHELGAEKIMASPVTTGYGQVRCAHGILPVPAPATALILQGIPCQAGRIEGELCTPTGAALLKYFAGEYGRMPQMIMEKIGYGMGKKDFEAANCIRAILGEE</sequence>
<feature type="compositionally biased region" description="Basic and acidic residues" evidence="2">
    <location>
        <begin position="77"/>
        <end position="89"/>
    </location>
</feature>
<evidence type="ECO:0000313" key="4">
    <source>
        <dbReference type="Proteomes" id="UP000823893"/>
    </source>
</evidence>